<gene>
    <name evidence="5" type="ORF">CYNAS_LOCUS19663</name>
</gene>
<evidence type="ECO:0000313" key="6">
    <source>
        <dbReference type="Proteomes" id="UP001176961"/>
    </source>
</evidence>
<dbReference type="GO" id="GO:0005375">
    <property type="term" value="F:copper ion transmembrane transporter activity"/>
    <property type="evidence" value="ECO:0007669"/>
    <property type="project" value="UniProtKB-UniRule"/>
</dbReference>
<reference evidence="5" key="1">
    <citation type="submission" date="2023-07" db="EMBL/GenBank/DDBJ databases">
        <authorList>
            <consortium name="CYATHOMIX"/>
        </authorList>
    </citation>
    <scope>NUCLEOTIDE SEQUENCE</scope>
    <source>
        <strain evidence="5">N/A</strain>
    </source>
</reference>
<feature type="transmembrane region" description="Helical" evidence="4">
    <location>
        <begin position="110"/>
        <end position="132"/>
    </location>
</feature>
<evidence type="ECO:0000256" key="4">
    <source>
        <dbReference type="RuleBase" id="RU367022"/>
    </source>
</evidence>
<evidence type="ECO:0000313" key="5">
    <source>
        <dbReference type="EMBL" id="CAJ0607680.1"/>
    </source>
</evidence>
<proteinExistence type="inferred from homology"/>
<dbReference type="AlphaFoldDB" id="A0AA36HCE5"/>
<dbReference type="GO" id="GO:0016020">
    <property type="term" value="C:membrane"/>
    <property type="evidence" value="ECO:0007669"/>
    <property type="project" value="UniProtKB-SubCell"/>
</dbReference>
<feature type="transmembrane region" description="Helical" evidence="4">
    <location>
        <begin position="43"/>
        <end position="66"/>
    </location>
</feature>
<sequence length="157" mass="17416">MDHSSHAGHIGQAATPAPLVGGHGSMHSMAFHFGSMETILFNFWMPMSTGGMIVSCLIVVAMCFFMEMLRFLRTYRSAQRPPSMENQIRFEPTVTGYVLMDGMMHFVQLAISYCLMLIFMTFNVWLCLAVLIGEVGSRLFFNILFPGLMEGPVGGGC</sequence>
<keyword evidence="4" id="KW-0813">Transport</keyword>
<protein>
    <recommendedName>
        <fullName evidence="4">Copper transport protein</fullName>
    </recommendedName>
</protein>
<comment type="subcellular location">
    <subcellularLocation>
        <location evidence="4">Membrane</location>
        <topology evidence="4">Multi-pass membrane protein</topology>
    </subcellularLocation>
</comment>
<evidence type="ECO:0000256" key="2">
    <source>
        <dbReference type="ARBA" id="ARBA00022989"/>
    </source>
</evidence>
<keyword evidence="4" id="KW-0406">Ion transport</keyword>
<comment type="similarity">
    <text evidence="4">Belongs to the copper transporter (Ctr) (TC 1.A.56) family. SLC31A subfamily.</text>
</comment>
<evidence type="ECO:0000256" key="3">
    <source>
        <dbReference type="ARBA" id="ARBA00023136"/>
    </source>
</evidence>
<accession>A0AA36HCE5</accession>
<keyword evidence="6" id="KW-1185">Reference proteome</keyword>
<dbReference type="Proteomes" id="UP001176961">
    <property type="component" value="Unassembled WGS sequence"/>
</dbReference>
<keyword evidence="2 4" id="KW-1133">Transmembrane helix</keyword>
<evidence type="ECO:0000256" key="1">
    <source>
        <dbReference type="ARBA" id="ARBA00022692"/>
    </source>
</evidence>
<dbReference type="PANTHER" id="PTHR12483">
    <property type="entry name" value="SOLUTE CARRIER FAMILY 31 COPPER TRANSPORTERS"/>
    <property type="match status" value="1"/>
</dbReference>
<dbReference type="EMBL" id="CATQJL010000316">
    <property type="protein sequence ID" value="CAJ0607680.1"/>
    <property type="molecule type" value="Genomic_DNA"/>
</dbReference>
<keyword evidence="1 4" id="KW-0812">Transmembrane</keyword>
<comment type="caution">
    <text evidence="5">The sequence shown here is derived from an EMBL/GenBank/DDBJ whole genome shotgun (WGS) entry which is preliminary data.</text>
</comment>
<name>A0AA36HCE5_CYLNA</name>
<keyword evidence="4" id="KW-0186">Copper</keyword>
<keyword evidence="3 4" id="KW-0472">Membrane</keyword>
<dbReference type="InterPro" id="IPR007274">
    <property type="entry name" value="Cop_transporter"/>
</dbReference>
<keyword evidence="4" id="KW-0187">Copper transport</keyword>
<dbReference type="PANTHER" id="PTHR12483:SF30">
    <property type="entry name" value="COPPER TRANSPORT PROTEIN"/>
    <property type="match status" value="1"/>
</dbReference>
<dbReference type="Pfam" id="PF04145">
    <property type="entry name" value="Ctr"/>
    <property type="match status" value="2"/>
</dbReference>
<organism evidence="5 6">
    <name type="scientific">Cylicocyclus nassatus</name>
    <name type="common">Nematode worm</name>
    <dbReference type="NCBI Taxonomy" id="53992"/>
    <lineage>
        <taxon>Eukaryota</taxon>
        <taxon>Metazoa</taxon>
        <taxon>Ecdysozoa</taxon>
        <taxon>Nematoda</taxon>
        <taxon>Chromadorea</taxon>
        <taxon>Rhabditida</taxon>
        <taxon>Rhabditina</taxon>
        <taxon>Rhabditomorpha</taxon>
        <taxon>Strongyloidea</taxon>
        <taxon>Strongylidae</taxon>
        <taxon>Cylicocyclus</taxon>
    </lineage>
</organism>